<dbReference type="EMBL" id="VSSQ01082238">
    <property type="protein sequence ID" value="MPN30934.1"/>
    <property type="molecule type" value="Genomic_DNA"/>
</dbReference>
<protein>
    <submittedName>
        <fullName evidence="1">Uncharacterized protein</fullName>
    </submittedName>
</protein>
<name>A0A645H3P1_9ZZZZ</name>
<evidence type="ECO:0000313" key="1">
    <source>
        <dbReference type="EMBL" id="MPN30934.1"/>
    </source>
</evidence>
<accession>A0A645H3P1</accession>
<organism evidence="1">
    <name type="scientific">bioreactor metagenome</name>
    <dbReference type="NCBI Taxonomy" id="1076179"/>
    <lineage>
        <taxon>unclassified sequences</taxon>
        <taxon>metagenomes</taxon>
        <taxon>ecological metagenomes</taxon>
    </lineage>
</organism>
<proteinExistence type="predicted"/>
<sequence length="33" mass="3410">MLAEGGPDDPFVDQCGNLVQQAVLGDHVGGLEQ</sequence>
<reference evidence="1" key="1">
    <citation type="submission" date="2019-08" db="EMBL/GenBank/DDBJ databases">
        <authorList>
            <person name="Kucharzyk K."/>
            <person name="Murdoch R.W."/>
            <person name="Higgins S."/>
            <person name="Loffler F."/>
        </authorList>
    </citation>
    <scope>NUCLEOTIDE SEQUENCE</scope>
</reference>
<dbReference type="AlphaFoldDB" id="A0A645H3P1"/>
<gene>
    <name evidence="1" type="ORF">SDC9_178405</name>
</gene>
<comment type="caution">
    <text evidence="1">The sequence shown here is derived from an EMBL/GenBank/DDBJ whole genome shotgun (WGS) entry which is preliminary data.</text>
</comment>